<evidence type="ECO:0000256" key="9">
    <source>
        <dbReference type="ARBA" id="ARBA00026207"/>
    </source>
</evidence>
<evidence type="ECO:0000256" key="4">
    <source>
        <dbReference type="ARBA" id="ARBA00023125"/>
    </source>
</evidence>
<evidence type="ECO:0000256" key="2">
    <source>
        <dbReference type="ARBA" id="ARBA00008879"/>
    </source>
</evidence>
<protein>
    <recommendedName>
        <fullName evidence="9">POU domain, class 2, transcription factor 1</fullName>
    </recommendedName>
    <alternativeName>
        <fullName evidence="10">Octamer-binding protein 1</fullName>
    </alternativeName>
    <alternativeName>
        <fullName evidence="11">Octamer-binding transcription factor 1</fullName>
    </alternativeName>
</protein>
<dbReference type="EMBL" id="WNYA01004342">
    <property type="protein sequence ID" value="KAG8542858.1"/>
    <property type="molecule type" value="Genomic_DNA"/>
</dbReference>
<proteinExistence type="inferred from homology"/>
<evidence type="ECO:0000256" key="8">
    <source>
        <dbReference type="ARBA" id="ARBA00023242"/>
    </source>
</evidence>
<evidence type="ECO:0000256" key="11">
    <source>
        <dbReference type="ARBA" id="ARBA00030709"/>
    </source>
</evidence>
<dbReference type="InterPro" id="IPR045703">
    <property type="entry name" value="POU2F1_C"/>
</dbReference>
<evidence type="ECO:0000256" key="7">
    <source>
        <dbReference type="ARBA" id="ARBA00023163"/>
    </source>
</evidence>
<comment type="subcellular location">
    <subcellularLocation>
        <location evidence="1">Nucleus</location>
    </subcellularLocation>
</comment>
<gene>
    <name evidence="15" type="ORF">GDO81_025975</name>
</gene>
<evidence type="ECO:0000256" key="1">
    <source>
        <dbReference type="ARBA" id="ARBA00004123"/>
    </source>
</evidence>
<sequence length="138" mass="13517">TPHIMMYYVFPLLSIFWSCRGTVLGVSPGLNSALMAGNPLATIQALTSGGSLPLSALDASGNLVLASGSNISNAPGLVSSPLFLNPGGLPLLGSGLGRMASAGGTPSLSPASSTSSGEAGIPTLQHSPGGSQHSGESD</sequence>
<keyword evidence="5" id="KW-0371">Homeobox</keyword>
<feature type="chain" id="PRO_5043630584" description="POU domain, class 2, transcription factor 1" evidence="13">
    <location>
        <begin position="22"/>
        <end position="138"/>
    </location>
</feature>
<dbReference type="AlphaFoldDB" id="A0AAV6Z9D6"/>
<feature type="compositionally biased region" description="Polar residues" evidence="12">
    <location>
        <begin position="124"/>
        <end position="138"/>
    </location>
</feature>
<keyword evidence="3" id="KW-0805">Transcription regulation</keyword>
<evidence type="ECO:0000256" key="5">
    <source>
        <dbReference type="ARBA" id="ARBA00023155"/>
    </source>
</evidence>
<organism evidence="15 16">
    <name type="scientific">Engystomops pustulosus</name>
    <name type="common">Tungara frog</name>
    <name type="synonym">Physalaemus pustulosus</name>
    <dbReference type="NCBI Taxonomy" id="76066"/>
    <lineage>
        <taxon>Eukaryota</taxon>
        <taxon>Metazoa</taxon>
        <taxon>Chordata</taxon>
        <taxon>Craniata</taxon>
        <taxon>Vertebrata</taxon>
        <taxon>Euteleostomi</taxon>
        <taxon>Amphibia</taxon>
        <taxon>Batrachia</taxon>
        <taxon>Anura</taxon>
        <taxon>Neobatrachia</taxon>
        <taxon>Hyloidea</taxon>
        <taxon>Leptodactylidae</taxon>
        <taxon>Leiuperinae</taxon>
        <taxon>Engystomops</taxon>
    </lineage>
</organism>
<comment type="caution">
    <text evidence="15">The sequence shown here is derived from an EMBL/GenBank/DDBJ whole genome shotgun (WGS) entry which is preliminary data.</text>
</comment>
<feature type="non-terminal residue" evidence="15">
    <location>
        <position position="1"/>
    </location>
</feature>
<dbReference type="Proteomes" id="UP000824782">
    <property type="component" value="Unassembled WGS sequence"/>
</dbReference>
<evidence type="ECO:0000313" key="16">
    <source>
        <dbReference type="Proteomes" id="UP000824782"/>
    </source>
</evidence>
<dbReference type="GO" id="GO:0003677">
    <property type="term" value="F:DNA binding"/>
    <property type="evidence" value="ECO:0007669"/>
    <property type="project" value="UniProtKB-KW"/>
</dbReference>
<feature type="region of interest" description="Disordered" evidence="12">
    <location>
        <begin position="101"/>
        <end position="138"/>
    </location>
</feature>
<evidence type="ECO:0000256" key="10">
    <source>
        <dbReference type="ARBA" id="ARBA00029620"/>
    </source>
</evidence>
<comment type="similarity">
    <text evidence="2">Belongs to the POU transcription factor family. Class-2 subfamily.</text>
</comment>
<feature type="domain" description="POU" evidence="14">
    <location>
        <begin position="25"/>
        <end position="110"/>
    </location>
</feature>
<evidence type="ECO:0000259" key="14">
    <source>
        <dbReference type="Pfam" id="PF19536"/>
    </source>
</evidence>
<keyword evidence="13" id="KW-0732">Signal</keyword>
<keyword evidence="4" id="KW-0238">DNA-binding</keyword>
<keyword evidence="7" id="KW-0804">Transcription</keyword>
<dbReference type="Pfam" id="PF19536">
    <property type="entry name" value="POU2F1_C"/>
    <property type="match status" value="1"/>
</dbReference>
<name>A0AAV6Z9D6_ENGPU</name>
<evidence type="ECO:0000256" key="6">
    <source>
        <dbReference type="ARBA" id="ARBA00023159"/>
    </source>
</evidence>
<reference evidence="15" key="1">
    <citation type="thesis" date="2020" institute="ProQuest LLC" country="789 East Eisenhower Parkway, Ann Arbor, MI, USA">
        <title>Comparative Genomics and Chromosome Evolution.</title>
        <authorList>
            <person name="Mudd A.B."/>
        </authorList>
    </citation>
    <scope>NUCLEOTIDE SEQUENCE</scope>
    <source>
        <strain evidence="15">237g6f4</strain>
        <tissue evidence="15">Blood</tissue>
    </source>
</reference>
<accession>A0AAV6Z9D6</accession>
<dbReference type="GO" id="GO:0005634">
    <property type="term" value="C:nucleus"/>
    <property type="evidence" value="ECO:0007669"/>
    <property type="project" value="UniProtKB-SubCell"/>
</dbReference>
<keyword evidence="6" id="KW-0010">Activator</keyword>
<keyword evidence="16" id="KW-1185">Reference proteome</keyword>
<keyword evidence="8" id="KW-0539">Nucleus</keyword>
<feature type="signal peptide" evidence="13">
    <location>
        <begin position="1"/>
        <end position="21"/>
    </location>
</feature>
<evidence type="ECO:0000256" key="13">
    <source>
        <dbReference type="SAM" id="SignalP"/>
    </source>
</evidence>
<evidence type="ECO:0000256" key="3">
    <source>
        <dbReference type="ARBA" id="ARBA00023015"/>
    </source>
</evidence>
<evidence type="ECO:0000256" key="12">
    <source>
        <dbReference type="SAM" id="MobiDB-lite"/>
    </source>
</evidence>
<feature type="compositionally biased region" description="Low complexity" evidence="12">
    <location>
        <begin position="101"/>
        <end position="120"/>
    </location>
</feature>
<evidence type="ECO:0000313" key="15">
    <source>
        <dbReference type="EMBL" id="KAG8542858.1"/>
    </source>
</evidence>